<organism evidence="1 2">
    <name type="scientific">Nephila pilipes</name>
    <name type="common">Giant wood spider</name>
    <name type="synonym">Nephila maculata</name>
    <dbReference type="NCBI Taxonomy" id="299642"/>
    <lineage>
        <taxon>Eukaryota</taxon>
        <taxon>Metazoa</taxon>
        <taxon>Ecdysozoa</taxon>
        <taxon>Arthropoda</taxon>
        <taxon>Chelicerata</taxon>
        <taxon>Arachnida</taxon>
        <taxon>Araneae</taxon>
        <taxon>Araneomorphae</taxon>
        <taxon>Entelegynae</taxon>
        <taxon>Araneoidea</taxon>
        <taxon>Nephilidae</taxon>
        <taxon>Nephila</taxon>
    </lineage>
</organism>
<proteinExistence type="predicted"/>
<evidence type="ECO:0000313" key="1">
    <source>
        <dbReference type="EMBL" id="GFT43281.1"/>
    </source>
</evidence>
<dbReference type="AlphaFoldDB" id="A0A8X6TRI8"/>
<accession>A0A8X6TRI8</accession>
<comment type="caution">
    <text evidence="1">The sequence shown here is derived from an EMBL/GenBank/DDBJ whole genome shotgun (WGS) entry which is preliminary data.</text>
</comment>
<sequence length="59" mass="7067">MPMVSPPNENGVVYEPFWNKNVKRPWFERYQPVSYKLITRSGSEMEFRDMVRRCNNVGV</sequence>
<name>A0A8X6TRI8_NEPPI</name>
<protein>
    <submittedName>
        <fullName evidence="1">Pancreatic alpha-amylase</fullName>
    </submittedName>
</protein>
<gene>
    <name evidence="1" type="primary">AMY2A</name>
    <name evidence="1" type="ORF">NPIL_491451</name>
</gene>
<reference evidence="1" key="1">
    <citation type="submission" date="2020-08" db="EMBL/GenBank/DDBJ databases">
        <title>Multicomponent nature underlies the extraordinary mechanical properties of spider dragline silk.</title>
        <authorList>
            <person name="Kono N."/>
            <person name="Nakamura H."/>
            <person name="Mori M."/>
            <person name="Yoshida Y."/>
            <person name="Ohtoshi R."/>
            <person name="Malay A.D."/>
            <person name="Moran D.A.P."/>
            <person name="Tomita M."/>
            <person name="Numata K."/>
            <person name="Arakawa K."/>
        </authorList>
    </citation>
    <scope>NUCLEOTIDE SEQUENCE</scope>
</reference>
<dbReference type="Proteomes" id="UP000887013">
    <property type="component" value="Unassembled WGS sequence"/>
</dbReference>
<feature type="non-terminal residue" evidence="1">
    <location>
        <position position="1"/>
    </location>
</feature>
<dbReference type="Gene3D" id="3.20.20.80">
    <property type="entry name" value="Glycosidases"/>
    <property type="match status" value="1"/>
</dbReference>
<dbReference type="InterPro" id="IPR017853">
    <property type="entry name" value="GH"/>
</dbReference>
<evidence type="ECO:0000313" key="2">
    <source>
        <dbReference type="Proteomes" id="UP000887013"/>
    </source>
</evidence>
<dbReference type="OrthoDB" id="550577at2759"/>
<dbReference type="EMBL" id="BMAW01015370">
    <property type="protein sequence ID" value="GFT43281.1"/>
    <property type="molecule type" value="Genomic_DNA"/>
</dbReference>
<keyword evidence="2" id="KW-1185">Reference proteome</keyword>
<dbReference type="SUPFAM" id="SSF51445">
    <property type="entry name" value="(Trans)glycosidases"/>
    <property type="match status" value="1"/>
</dbReference>